<name>A0A974NPG6_PERPY</name>
<dbReference type="EMBL" id="CP068053">
    <property type="protein sequence ID" value="QQT01686.1"/>
    <property type="molecule type" value="Genomic_DNA"/>
</dbReference>
<reference evidence="1 2" key="1">
    <citation type="submission" date="2021-01" db="EMBL/GenBank/DDBJ databases">
        <title>FDA dAtabase for Regulatory Grade micrObial Sequences (FDA-ARGOS): Supporting development and validation of Infectious Disease Dx tests.</title>
        <authorList>
            <person name="Nelson B."/>
            <person name="Plummer A."/>
            <person name="Tallon L."/>
            <person name="Sadzewicz L."/>
            <person name="Zhao X."/>
            <person name="Boylan J."/>
            <person name="Ott S."/>
            <person name="Bowen H."/>
            <person name="Vavikolanu K."/>
            <person name="Mehta A."/>
            <person name="Aluvathingal J."/>
            <person name="Nadendla S."/>
            <person name="Myers T."/>
            <person name="Yan Y."/>
            <person name="Sichtig H."/>
        </authorList>
    </citation>
    <scope>NUCLEOTIDE SEQUENCE [LARGE SCALE GENOMIC DNA]</scope>
    <source>
        <strain evidence="1 2">FDAARGOS_1161</strain>
    </source>
</reference>
<evidence type="ECO:0000313" key="2">
    <source>
        <dbReference type="Proteomes" id="UP000595254"/>
    </source>
</evidence>
<dbReference type="Proteomes" id="UP000595254">
    <property type="component" value="Chromosome"/>
</dbReference>
<dbReference type="InterPro" id="IPR015062">
    <property type="entry name" value="DUF1885"/>
</dbReference>
<dbReference type="KEGG" id="ppsr:I6J18_07450"/>
<dbReference type="InterPro" id="IPR036294">
    <property type="entry name" value="Rbstp2229-like_sf"/>
</dbReference>
<accession>A0A974NPG6</accession>
<dbReference type="AlphaFoldDB" id="A0A974NPG6"/>
<organism evidence="1 2">
    <name type="scientific">Peribacillus psychrosaccharolyticus</name>
    <name type="common">Bacillus psychrosaccharolyticus</name>
    <dbReference type="NCBI Taxonomy" id="1407"/>
    <lineage>
        <taxon>Bacteria</taxon>
        <taxon>Bacillati</taxon>
        <taxon>Bacillota</taxon>
        <taxon>Bacilli</taxon>
        <taxon>Bacillales</taxon>
        <taxon>Bacillaceae</taxon>
        <taxon>Peribacillus</taxon>
    </lineage>
</organism>
<gene>
    <name evidence="1" type="ORF">I6J18_07450</name>
</gene>
<dbReference type="Gene3D" id="1.20.5.850">
    <property type="entry name" value="Rbstp2229 protein"/>
    <property type="match status" value="1"/>
</dbReference>
<evidence type="ECO:0000313" key="1">
    <source>
        <dbReference type="EMBL" id="QQT01686.1"/>
    </source>
</evidence>
<dbReference type="RefSeq" id="WP_201648047.1">
    <property type="nucleotide sequence ID" value="NZ_CP068053.1"/>
</dbReference>
<dbReference type="SUPFAM" id="SSF111171">
    <property type="entry name" value="Rbstp2229 protein"/>
    <property type="match status" value="1"/>
</dbReference>
<protein>
    <submittedName>
        <fullName evidence="1">DUF1885 family protein</fullName>
    </submittedName>
</protein>
<keyword evidence="2" id="KW-1185">Reference proteome</keyword>
<sequence length="143" mass="16622">MAEHAYIKLIPGSTLEVVQLDDIKELFHYYKTITEKTGVQLDWNYSENAFPYEIIDYKADADYIHLKATEDRYHSIFLGVGKEQVKDSEGLAALQHYIELILPELSTYGDKGKANEFSKFLAKKLKGELHLFNKRVMQYNLKK</sequence>
<dbReference type="Pfam" id="PF08968">
    <property type="entry name" value="DUF1885"/>
    <property type="match status" value="1"/>
</dbReference>
<dbReference type="Gene3D" id="3.30.310.120">
    <property type="entry name" value="Rbstp2229 like protein"/>
    <property type="match status" value="1"/>
</dbReference>
<proteinExistence type="predicted"/>